<reference evidence="9" key="1">
    <citation type="submission" date="2021-11" db="EMBL/GenBank/DDBJ databases">
        <authorList>
            <person name="Herlambang A."/>
            <person name="Guo Y."/>
            <person name="Takashima Y."/>
            <person name="Nishizawa T."/>
        </authorList>
    </citation>
    <scope>NUCLEOTIDE SEQUENCE</scope>
    <source>
        <strain evidence="9">E1425</strain>
    </source>
</reference>
<feature type="region of interest" description="Disordered" evidence="6">
    <location>
        <begin position="1"/>
        <end position="59"/>
    </location>
</feature>
<dbReference type="GO" id="GO:0005216">
    <property type="term" value="F:monoatomic ion channel activity"/>
    <property type="evidence" value="ECO:0007669"/>
    <property type="project" value="InterPro"/>
</dbReference>
<evidence type="ECO:0000313" key="10">
    <source>
        <dbReference type="Proteomes" id="UP000827284"/>
    </source>
</evidence>
<dbReference type="Pfam" id="PF00520">
    <property type="entry name" value="Ion_trans"/>
    <property type="match status" value="1"/>
</dbReference>
<dbReference type="SUPFAM" id="SSF50978">
    <property type="entry name" value="WD40 repeat-like"/>
    <property type="match status" value="1"/>
</dbReference>
<gene>
    <name evidence="9" type="ORF">EMPS_03579</name>
</gene>
<evidence type="ECO:0000259" key="8">
    <source>
        <dbReference type="Pfam" id="PF00520"/>
    </source>
</evidence>
<name>A0A9P3LUS5_9FUNG</name>
<evidence type="ECO:0000256" key="5">
    <source>
        <dbReference type="ARBA" id="ARBA00023136"/>
    </source>
</evidence>
<feature type="compositionally biased region" description="Basic and acidic residues" evidence="6">
    <location>
        <begin position="568"/>
        <end position="577"/>
    </location>
</feature>
<feature type="region of interest" description="Disordered" evidence="6">
    <location>
        <begin position="1749"/>
        <end position="1773"/>
    </location>
</feature>
<evidence type="ECO:0000313" key="9">
    <source>
        <dbReference type="EMBL" id="GJJ71229.1"/>
    </source>
</evidence>
<organism evidence="9 10">
    <name type="scientific">Entomortierella parvispora</name>
    <dbReference type="NCBI Taxonomy" id="205924"/>
    <lineage>
        <taxon>Eukaryota</taxon>
        <taxon>Fungi</taxon>
        <taxon>Fungi incertae sedis</taxon>
        <taxon>Mucoromycota</taxon>
        <taxon>Mortierellomycotina</taxon>
        <taxon>Mortierellomycetes</taxon>
        <taxon>Mortierellales</taxon>
        <taxon>Mortierellaceae</taxon>
        <taxon>Entomortierella</taxon>
    </lineage>
</organism>
<dbReference type="InterPro" id="IPR005821">
    <property type="entry name" value="Ion_trans_dom"/>
</dbReference>
<dbReference type="PANTHER" id="PTHR10582">
    <property type="entry name" value="TRANSIENT RECEPTOR POTENTIAL ION CHANNEL PROTEIN"/>
    <property type="match status" value="1"/>
</dbReference>
<evidence type="ECO:0000256" key="1">
    <source>
        <dbReference type="ARBA" id="ARBA00004141"/>
    </source>
</evidence>
<accession>A0A9P3LUS5</accession>
<feature type="region of interest" description="Disordered" evidence="6">
    <location>
        <begin position="154"/>
        <end position="178"/>
    </location>
</feature>
<feature type="transmembrane region" description="Helical" evidence="7">
    <location>
        <begin position="1476"/>
        <end position="1496"/>
    </location>
</feature>
<dbReference type="EMBL" id="BQFW01000005">
    <property type="protein sequence ID" value="GJJ71229.1"/>
    <property type="molecule type" value="Genomic_DNA"/>
</dbReference>
<sequence>MSWSNPLDLVEQQRQSTAANSWSGDSNGPFESAMDTTIRASSGSTTDSSPEEELTEGDTGMISEVIIADRLCSPVCSPVSIPALSPSSSPLLHPQQDRHASLSVGADQVRISAALGDERSLDLSKSQPGLQTRATVAPANAIQVAPSTTACALTPPASDSSIGPNVDKRQAGSSSTRCRTAELPTVVEVVDPTLPMQRLASTDVSAAFSPLPTPFLQKAQMAKLISDRYNKGKHVTFQSRSPYPDLISKNNHRRGQDSGGGVGSAVFESRVDPTNDIVTCQPRSMEAKEPSSPPESVPSAESTPQLTLVLETPDEYVYGPPQKKIHSESAVSYRWEVMQIAYTPTTDSGSTHESVMITKERPIYECLLDIATIEPGWYWIVLHLERSPYLGRQMMKNLTINVEANGREINMSKTCKTKFDDFDLDNFFDGGCSRSRYVRLHRQIEINSRDSSGNDLQLSVESDIQTGYADDHLKVHSIQLTRGLPNNSDLIVYGEGRPHDIIHIPQKKSSDGVPRTTSIHSFSISKSRTYAATLSFDEDDIHIQVWDLQKPPSLNDGLFSPQENSNYRPREHSKPKAETMYSFKTSRSELKDICFQISNSGPQVTLHSVESGSTDHGIPFCLFQYADKRPAVNGVSGNLVPEMALASGLNSFYGYGCFHSQDEDLNSKERYITCEGTRVRLYNTTSEKRKWDLLYTLHLCHEPNIDAALRLYLSLHGQYFAWTGSKEVVTIWDIETGRYISNIATSTEDNADVFVNFSRLGKKVAISTSGKITVHQTHSGILLGEYSSMGLNEDSLYEVDFDEDYFMAIDQAASAEARGKQESISSCRRIVDTRSNMTVQRTCWVHRDYRLQGTSGKRVPIFACGQGSTLSLFTLADPIAPTPGYRNHPSCSTENVSVNRYIHTMSHAVLSDEEVSFRISSSQRSIRGVWSTVLEISRTEDSSKSTIIPLGPAISAYHGIFVAKTAHLIVVVGCFLQRWRLFATGPDVCELDFVRKIQDDSEHPKEVCFRDIVSATFCSQCQEVSLHLASPQWFRRHRRIEDDSKNKAKQRHQHGHQQETDTIKVPPEHDAAFQPSENCEIQGVVGAVTMYTEGDVVMKKYVIQYLQSLIRQSQKNHISSIVCLCRSWTPERRVSIESILSNLLSLKHIAWVPDTLASKKNDPLSILMEITKRQPNAIGASRILLDYCAHHAISSRNLSFLFPLFLSIHELMNLFPEDASEYLSRVAFIPVQQRSFIIDNHCVIPPPKMFHIPFLKEKQVILHAEIKDPILQLVVTPPGERDAASDTFTRPVFMTSFDALWTKLDDKEDLQSARSGQSLKASRIPTVDSPGTDVLIARTNYEDYWAKKERRKREGSNWIKTAFYMIGYKCQFRSRTYVKTHKFKALEYFDNPAIAALVAYKWNTIGYSYWFFRFMSQCVFYALVYFAALFQVYDRENPSQPIGHFIAILVVGAGFLWLELLQMIRNPVRYRKSRYNLLDLVAYGLPMIASIDQIIVHQSDDVQGNTRILSFSLIVIFFHMLFEARVNEGICKYVTIIQEAIVEIKVFLVIFAAGLLGFAVAILHLMHGRYPMGNYNPSVDDVGTNFPYNFLGAVSATYFFMGGIYDSVSDNFAGDDWAFHLMMALCFFFTVILMLNVLIALINVAFAKSDDDWRLVWIQSRLQYIEAAENMSYYLPGVRDAHDKYFPEVIYFTATWKEVKDYRLKYEKKRKEGAALAEMTKQLYLNEQNAQVQVTNGVIDAATAEDTGEPFESLGASGRSRSPVIEENKKKGDERTMVEDVSINSMLAQMEALKKMMKETHDINHALAKILSIDFDSTS</sequence>
<feature type="domain" description="Ion transport" evidence="8">
    <location>
        <begin position="1409"/>
        <end position="1651"/>
    </location>
</feature>
<comment type="subcellular location">
    <subcellularLocation>
        <location evidence="1">Membrane</location>
        <topology evidence="1">Multi-pass membrane protein</topology>
    </subcellularLocation>
</comment>
<feature type="transmembrane region" description="Helical" evidence="7">
    <location>
        <begin position="1617"/>
        <end position="1642"/>
    </location>
</feature>
<feature type="compositionally biased region" description="Low complexity" evidence="6">
    <location>
        <begin position="85"/>
        <end position="94"/>
    </location>
</feature>
<feature type="compositionally biased region" description="Polar residues" evidence="6">
    <location>
        <begin position="34"/>
        <end position="48"/>
    </location>
</feature>
<feature type="transmembrane region" description="Helical" evidence="7">
    <location>
        <begin position="956"/>
        <end position="976"/>
    </location>
</feature>
<feature type="transmembrane region" description="Helical" evidence="7">
    <location>
        <begin position="1442"/>
        <end position="1464"/>
    </location>
</feature>
<protein>
    <recommendedName>
        <fullName evidence="8">Ion transport domain-containing protein</fullName>
    </recommendedName>
</protein>
<keyword evidence="3" id="KW-0677">Repeat</keyword>
<feature type="transmembrane region" description="Helical" evidence="7">
    <location>
        <begin position="1586"/>
        <end position="1605"/>
    </location>
</feature>
<feature type="transmembrane region" description="Helical" evidence="7">
    <location>
        <begin position="1546"/>
        <end position="1566"/>
    </location>
</feature>
<feature type="region of interest" description="Disordered" evidence="6">
    <location>
        <begin position="554"/>
        <end position="578"/>
    </location>
</feature>
<dbReference type="InterPro" id="IPR015943">
    <property type="entry name" value="WD40/YVTN_repeat-like_dom_sf"/>
</dbReference>
<feature type="region of interest" description="Disordered" evidence="6">
    <location>
        <begin position="85"/>
        <end position="104"/>
    </location>
</feature>
<feature type="region of interest" description="Disordered" evidence="6">
    <location>
        <begin position="235"/>
        <end position="305"/>
    </location>
</feature>
<dbReference type="GO" id="GO:0098703">
    <property type="term" value="P:calcium ion import across plasma membrane"/>
    <property type="evidence" value="ECO:0007669"/>
    <property type="project" value="TreeGrafter"/>
</dbReference>
<feature type="transmembrane region" description="Helical" evidence="7">
    <location>
        <begin position="1508"/>
        <end position="1526"/>
    </location>
</feature>
<dbReference type="Proteomes" id="UP000827284">
    <property type="component" value="Unassembled WGS sequence"/>
</dbReference>
<dbReference type="InterPro" id="IPR036322">
    <property type="entry name" value="WD40_repeat_dom_sf"/>
</dbReference>
<reference evidence="9" key="2">
    <citation type="journal article" date="2022" name="Microbiol. Resour. Announc.">
        <title>Whole-Genome Sequence of Entomortierella parvispora E1425, a Mucoromycotan Fungus Associated with Burkholderiaceae-Related Endosymbiotic Bacteria.</title>
        <authorList>
            <person name="Herlambang A."/>
            <person name="Guo Y."/>
            <person name="Takashima Y."/>
            <person name="Narisawa K."/>
            <person name="Ohta H."/>
            <person name="Nishizawa T."/>
        </authorList>
    </citation>
    <scope>NUCLEOTIDE SEQUENCE</scope>
    <source>
        <strain evidence="9">E1425</strain>
    </source>
</reference>
<keyword evidence="2 7" id="KW-0812">Transmembrane</keyword>
<keyword evidence="5 7" id="KW-0472">Membrane</keyword>
<feature type="transmembrane region" description="Helical" evidence="7">
    <location>
        <begin position="1410"/>
        <end position="1430"/>
    </location>
</feature>
<dbReference type="InterPro" id="IPR024862">
    <property type="entry name" value="TRPV"/>
</dbReference>
<keyword evidence="10" id="KW-1185">Reference proteome</keyword>
<evidence type="ECO:0000256" key="6">
    <source>
        <dbReference type="SAM" id="MobiDB-lite"/>
    </source>
</evidence>
<keyword evidence="4 7" id="KW-1133">Transmembrane helix</keyword>
<dbReference type="GO" id="GO:0005886">
    <property type="term" value="C:plasma membrane"/>
    <property type="evidence" value="ECO:0007669"/>
    <property type="project" value="TreeGrafter"/>
</dbReference>
<feature type="compositionally biased region" description="Polar residues" evidence="6">
    <location>
        <begin position="12"/>
        <end position="26"/>
    </location>
</feature>
<evidence type="ECO:0000256" key="7">
    <source>
        <dbReference type="SAM" id="Phobius"/>
    </source>
</evidence>
<feature type="region of interest" description="Disordered" evidence="6">
    <location>
        <begin position="1043"/>
        <end position="1064"/>
    </location>
</feature>
<dbReference type="PANTHER" id="PTHR10582:SF2">
    <property type="entry name" value="INACTIVE"/>
    <property type="match status" value="1"/>
</dbReference>
<dbReference type="Gene3D" id="2.130.10.10">
    <property type="entry name" value="YVTN repeat-like/Quinoprotein amine dehydrogenase"/>
    <property type="match status" value="1"/>
</dbReference>
<evidence type="ECO:0000256" key="4">
    <source>
        <dbReference type="ARBA" id="ARBA00022989"/>
    </source>
</evidence>
<feature type="compositionally biased region" description="Basic and acidic residues" evidence="6">
    <location>
        <begin position="1764"/>
        <end position="1773"/>
    </location>
</feature>
<comment type="caution">
    <text evidence="9">The sequence shown here is derived from an EMBL/GenBank/DDBJ whole genome shotgun (WGS) entry which is preliminary data.</text>
</comment>
<dbReference type="OrthoDB" id="2333734at2759"/>
<proteinExistence type="predicted"/>
<feature type="compositionally biased region" description="Polar residues" evidence="6">
    <location>
        <begin position="154"/>
        <end position="163"/>
    </location>
</feature>
<evidence type="ECO:0000256" key="3">
    <source>
        <dbReference type="ARBA" id="ARBA00022737"/>
    </source>
</evidence>
<evidence type="ECO:0000256" key="2">
    <source>
        <dbReference type="ARBA" id="ARBA00022692"/>
    </source>
</evidence>